<dbReference type="STRING" id="94869.SAMN04488529_1057"/>
<dbReference type="Pfam" id="PF01544">
    <property type="entry name" value="CorA"/>
    <property type="match status" value="1"/>
</dbReference>
<evidence type="ECO:0000256" key="1">
    <source>
        <dbReference type="ARBA" id="ARBA00004141"/>
    </source>
</evidence>
<sequence>MIQIYKSINENEPSLKVLDTIENGSWINIVAPSDEELILISKKTGVPLAFLKAPLDDEETSRIDIEDNCILVVVDIPFTEMEDNSLTYDTYPLAIIHTETQIITVCLKNSKVLTDFINGKVKSFYSFKKSRFILQILNKISTYYLLYLRQIDKKSLMIEKRLHKSMKNRELIQLHSLEKSLVYFSTSLKANEVTLEKMLKLELMQKFEEDKDLLEDVIIENKQAIEMTDIYSNILASTMDFFASVISNNLNIVMKVLASVTILMSVFTIMSGIFGMNTPLPFNWGKDPNAFLIVIAITFVLSGLTAVILYKKDMFS</sequence>
<dbReference type="PANTHER" id="PTHR47891">
    <property type="entry name" value="TRANSPORTER-RELATED"/>
    <property type="match status" value="1"/>
</dbReference>
<keyword evidence="5" id="KW-0472">Membrane</keyword>
<evidence type="ECO:0000256" key="2">
    <source>
        <dbReference type="ARBA" id="ARBA00009765"/>
    </source>
</evidence>
<evidence type="ECO:0000313" key="7">
    <source>
        <dbReference type="Proteomes" id="UP000198597"/>
    </source>
</evidence>
<keyword evidence="7" id="KW-1185">Reference proteome</keyword>
<dbReference type="Proteomes" id="UP000198597">
    <property type="component" value="Unassembled WGS sequence"/>
</dbReference>
<comment type="similarity">
    <text evidence="2">Belongs to the CorA metal ion transporter (MIT) (TC 1.A.35) family.</text>
</comment>
<accession>A0A1H0SF52</accession>
<dbReference type="InterPro" id="IPR047199">
    <property type="entry name" value="CorA-like"/>
</dbReference>
<dbReference type="CDD" id="cd12827">
    <property type="entry name" value="EcCorA_ZntB-like_u2"/>
    <property type="match status" value="1"/>
</dbReference>
<gene>
    <name evidence="6" type="ORF">SAMN04488529_1057</name>
</gene>
<dbReference type="PANTHER" id="PTHR47891:SF2">
    <property type="entry name" value="MAGNESIUM AND COBALT TRANSPORTER"/>
    <property type="match status" value="1"/>
</dbReference>
<dbReference type="GO" id="GO:0016020">
    <property type="term" value="C:membrane"/>
    <property type="evidence" value="ECO:0007669"/>
    <property type="project" value="UniProtKB-SubCell"/>
</dbReference>
<dbReference type="SUPFAM" id="SSF144083">
    <property type="entry name" value="Magnesium transport protein CorA, transmembrane region"/>
    <property type="match status" value="1"/>
</dbReference>
<evidence type="ECO:0000256" key="5">
    <source>
        <dbReference type="ARBA" id="ARBA00023136"/>
    </source>
</evidence>
<dbReference type="GeneID" id="65308903"/>
<keyword evidence="4" id="KW-1133">Transmembrane helix</keyword>
<dbReference type="InterPro" id="IPR045863">
    <property type="entry name" value="CorA_TM1_TM2"/>
</dbReference>
<dbReference type="AlphaFoldDB" id="A0A1H0SF52"/>
<evidence type="ECO:0000313" key="6">
    <source>
        <dbReference type="EMBL" id="SDP40441.1"/>
    </source>
</evidence>
<reference evidence="6 7" key="1">
    <citation type="submission" date="2016-10" db="EMBL/GenBank/DDBJ databases">
        <authorList>
            <person name="de Groot N.N."/>
        </authorList>
    </citation>
    <scope>NUCLEOTIDE SEQUENCE [LARGE SCALE GENOMIC DNA]</scope>
    <source>
        <strain evidence="6 7">DSM 12272</strain>
    </source>
</reference>
<keyword evidence="3" id="KW-0812">Transmembrane</keyword>
<dbReference type="Gene3D" id="1.20.58.340">
    <property type="entry name" value="Magnesium transport protein CorA, transmembrane region"/>
    <property type="match status" value="2"/>
</dbReference>
<name>A0A1H0SF52_9CLOT</name>
<dbReference type="Gene3D" id="3.30.460.20">
    <property type="entry name" value="CorA soluble domain-like"/>
    <property type="match status" value="1"/>
</dbReference>
<proteinExistence type="inferred from homology"/>
<organism evidence="6 7">
    <name type="scientific">Clostridium gasigenes</name>
    <dbReference type="NCBI Taxonomy" id="94869"/>
    <lineage>
        <taxon>Bacteria</taxon>
        <taxon>Bacillati</taxon>
        <taxon>Bacillota</taxon>
        <taxon>Clostridia</taxon>
        <taxon>Eubacteriales</taxon>
        <taxon>Clostridiaceae</taxon>
        <taxon>Clostridium</taxon>
    </lineage>
</organism>
<dbReference type="RefSeq" id="WP_089968963.1">
    <property type="nucleotide sequence ID" value="NZ_CP071376.1"/>
</dbReference>
<dbReference type="OrthoDB" id="9803416at2"/>
<comment type="subcellular location">
    <subcellularLocation>
        <location evidence="1">Membrane</location>
        <topology evidence="1">Multi-pass membrane protein</topology>
    </subcellularLocation>
</comment>
<dbReference type="EMBL" id="FNJM01000005">
    <property type="protein sequence ID" value="SDP40441.1"/>
    <property type="molecule type" value="Genomic_DNA"/>
</dbReference>
<evidence type="ECO:0000256" key="3">
    <source>
        <dbReference type="ARBA" id="ARBA00022692"/>
    </source>
</evidence>
<dbReference type="SUPFAM" id="SSF143865">
    <property type="entry name" value="CorA soluble domain-like"/>
    <property type="match status" value="1"/>
</dbReference>
<dbReference type="InterPro" id="IPR045861">
    <property type="entry name" value="CorA_cytoplasmic_dom"/>
</dbReference>
<dbReference type="InterPro" id="IPR002523">
    <property type="entry name" value="MgTranspt_CorA/ZnTranspt_ZntB"/>
</dbReference>
<evidence type="ECO:0000256" key="4">
    <source>
        <dbReference type="ARBA" id="ARBA00022989"/>
    </source>
</evidence>
<dbReference type="GO" id="GO:0046873">
    <property type="term" value="F:metal ion transmembrane transporter activity"/>
    <property type="evidence" value="ECO:0007669"/>
    <property type="project" value="InterPro"/>
</dbReference>
<protein>
    <submittedName>
        <fullName evidence="6">Magnesium transporter</fullName>
    </submittedName>
</protein>